<evidence type="ECO:0000313" key="2">
    <source>
        <dbReference type="EMBL" id="GBF82326.1"/>
    </source>
</evidence>
<keyword evidence="3" id="KW-1185">Reference proteome</keyword>
<dbReference type="AlphaFoldDB" id="A0A401IM52"/>
<dbReference type="EMBL" id="BDQK01000016">
    <property type="protein sequence ID" value="GBF82326.1"/>
    <property type="molecule type" value="Genomic_DNA"/>
</dbReference>
<feature type="region of interest" description="Disordered" evidence="1">
    <location>
        <begin position="68"/>
        <end position="93"/>
    </location>
</feature>
<comment type="caution">
    <text evidence="2">The sequence shown here is derived from an EMBL/GenBank/DDBJ whole genome shotgun (WGS) entry which is preliminary data.</text>
</comment>
<gene>
    <name evidence="2" type="ORF">AsFPU1_3754</name>
</gene>
<evidence type="ECO:0000256" key="1">
    <source>
        <dbReference type="SAM" id="MobiDB-lite"/>
    </source>
</evidence>
<name>A0A401IM52_APHSA</name>
<dbReference type="OrthoDB" id="460085at2"/>
<protein>
    <submittedName>
        <fullName evidence="2">FAD binding domain protein</fullName>
    </submittedName>
</protein>
<proteinExistence type="predicted"/>
<sequence>MIYQIMINTGNIYCFQADYKASTNFDEHSIPDWLSLEINWQGYCISTVPWVADVARVLGILQNNSCKKPAPTETRPYDSSIIASRSRSNKVRN</sequence>
<evidence type="ECO:0000313" key="3">
    <source>
        <dbReference type="Proteomes" id="UP000287247"/>
    </source>
</evidence>
<organism evidence="2 3">
    <name type="scientific">Aphanothece sacrum FPU1</name>
    <dbReference type="NCBI Taxonomy" id="1920663"/>
    <lineage>
        <taxon>Bacteria</taxon>
        <taxon>Bacillati</taxon>
        <taxon>Cyanobacteriota</taxon>
        <taxon>Cyanophyceae</taxon>
        <taxon>Oscillatoriophycideae</taxon>
        <taxon>Chroococcales</taxon>
        <taxon>Aphanothecaceae</taxon>
        <taxon>Aphanothece</taxon>
    </lineage>
</organism>
<reference evidence="3" key="1">
    <citation type="submission" date="2017-05" db="EMBL/GenBank/DDBJ databases">
        <title>Physiological properties and genetic analysis related to exopolysaccharide production of fresh-water unicellular cyanobacterium Aphanothece sacrum, Suizenji Nori, that has been cultured as a food source in Japan.</title>
        <authorList>
            <person name="Kanesaki Y."/>
            <person name="Yoshikawa S."/>
            <person name="Ohki K."/>
        </authorList>
    </citation>
    <scope>NUCLEOTIDE SEQUENCE [LARGE SCALE GENOMIC DNA]</scope>
    <source>
        <strain evidence="3">FPU1</strain>
    </source>
</reference>
<dbReference type="Proteomes" id="UP000287247">
    <property type="component" value="Unassembled WGS sequence"/>
</dbReference>
<accession>A0A401IM52</accession>